<dbReference type="Proteomes" id="UP000515123">
    <property type="component" value="Linkage group 15"/>
</dbReference>
<dbReference type="GeneID" id="109721069"/>
<accession>A0A6P5G8C8</accession>
<reference evidence="2" key="1">
    <citation type="journal article" date="2015" name="Nat. Genet.">
        <title>The pineapple genome and the evolution of CAM photosynthesis.</title>
        <authorList>
            <person name="Ming R."/>
            <person name="VanBuren R."/>
            <person name="Wai C.M."/>
            <person name="Tang H."/>
            <person name="Schatz M.C."/>
            <person name="Bowers J.E."/>
            <person name="Lyons E."/>
            <person name="Wang M.L."/>
            <person name="Chen J."/>
            <person name="Biggers E."/>
            <person name="Zhang J."/>
            <person name="Huang L."/>
            <person name="Zhang L."/>
            <person name="Miao W."/>
            <person name="Zhang J."/>
            <person name="Ye Z."/>
            <person name="Miao C."/>
            <person name="Lin Z."/>
            <person name="Wang H."/>
            <person name="Zhou H."/>
            <person name="Yim W.C."/>
            <person name="Priest H.D."/>
            <person name="Zheng C."/>
            <person name="Woodhouse M."/>
            <person name="Edger P.P."/>
            <person name="Guyot R."/>
            <person name="Guo H.B."/>
            <person name="Guo H."/>
            <person name="Zheng G."/>
            <person name="Singh R."/>
            <person name="Sharma A."/>
            <person name="Min X."/>
            <person name="Zheng Y."/>
            <person name="Lee H."/>
            <person name="Gurtowski J."/>
            <person name="Sedlazeck F.J."/>
            <person name="Harkess A."/>
            <person name="McKain M.R."/>
            <person name="Liao Z."/>
            <person name="Fang J."/>
            <person name="Liu J."/>
            <person name="Zhang X."/>
            <person name="Zhang Q."/>
            <person name="Hu W."/>
            <person name="Qin Y."/>
            <person name="Wang K."/>
            <person name="Chen L.Y."/>
            <person name="Shirley N."/>
            <person name="Lin Y.R."/>
            <person name="Liu L.Y."/>
            <person name="Hernandez A.G."/>
            <person name="Wright C.L."/>
            <person name="Bulone V."/>
            <person name="Tuskan G.A."/>
            <person name="Heath K."/>
            <person name="Zee F."/>
            <person name="Moore P.H."/>
            <person name="Sunkar R."/>
            <person name="Leebens-Mack J.H."/>
            <person name="Mockler T."/>
            <person name="Bennetzen J.L."/>
            <person name="Freeling M."/>
            <person name="Sankoff D."/>
            <person name="Paterson A.H."/>
            <person name="Zhu X."/>
            <person name="Yang X."/>
            <person name="Smith J.A."/>
            <person name="Cushman J.C."/>
            <person name="Paull R.E."/>
            <person name="Yu Q."/>
        </authorList>
    </citation>
    <scope>NUCLEOTIDE SEQUENCE [LARGE SCALE GENOMIC DNA]</scope>
    <source>
        <strain evidence="2">cv. F153</strain>
    </source>
</reference>
<dbReference type="OrthoDB" id="1885109at2759"/>
<feature type="region of interest" description="Disordered" evidence="1">
    <location>
        <begin position="1"/>
        <end position="46"/>
    </location>
</feature>
<feature type="compositionally biased region" description="Polar residues" evidence="1">
    <location>
        <begin position="1"/>
        <end position="17"/>
    </location>
</feature>
<organism evidence="2 3">
    <name type="scientific">Ananas comosus</name>
    <name type="common">Pineapple</name>
    <name type="synonym">Ananas ananas</name>
    <dbReference type="NCBI Taxonomy" id="4615"/>
    <lineage>
        <taxon>Eukaryota</taxon>
        <taxon>Viridiplantae</taxon>
        <taxon>Streptophyta</taxon>
        <taxon>Embryophyta</taxon>
        <taxon>Tracheophyta</taxon>
        <taxon>Spermatophyta</taxon>
        <taxon>Magnoliopsida</taxon>
        <taxon>Liliopsida</taxon>
        <taxon>Poales</taxon>
        <taxon>Bromeliaceae</taxon>
        <taxon>Bromelioideae</taxon>
        <taxon>Ananas</taxon>
    </lineage>
</organism>
<dbReference type="AlphaFoldDB" id="A0A6P5G8C8"/>
<feature type="compositionally biased region" description="Low complexity" evidence="1">
    <location>
        <begin position="95"/>
        <end position="109"/>
    </location>
</feature>
<protein>
    <submittedName>
        <fullName evidence="3">Classical arabinogalactan protein 9-like</fullName>
    </submittedName>
</protein>
<reference evidence="3" key="2">
    <citation type="submission" date="2025-08" db="UniProtKB">
        <authorList>
            <consortium name="RefSeq"/>
        </authorList>
    </citation>
    <scope>IDENTIFICATION</scope>
    <source>
        <tissue evidence="3">Leaf</tissue>
    </source>
</reference>
<proteinExistence type="predicted"/>
<dbReference type="RefSeq" id="XP_020104077.1">
    <property type="nucleotide sequence ID" value="XM_020248488.1"/>
</dbReference>
<name>A0A6P5G8C8_ANACO</name>
<feature type="compositionally biased region" description="Low complexity" evidence="1">
    <location>
        <begin position="70"/>
        <end position="85"/>
    </location>
</feature>
<keyword evidence="2" id="KW-1185">Reference proteome</keyword>
<sequence>MRTLPRSQLPRSCGATQERSHHVRTVSAPRPLARPPTNARTSSTSCTRLWHPPLLLLPSLRPTVVAPAGRSTSAPPIRPASSPRPADTPPPPINAPHSTAATDTTNTAPLPLPAPPPTSQPEEEKPRIAVATHPVTIKEEPLHANEVGGAAKDGQEPVLARAILDVFEECLKELRPSGDSGPSADESDLLRRWKVQRLAEMDAMARRMRLVLEDSAGR</sequence>
<gene>
    <name evidence="3" type="primary">LOC109721069</name>
</gene>
<evidence type="ECO:0000256" key="1">
    <source>
        <dbReference type="SAM" id="MobiDB-lite"/>
    </source>
</evidence>
<feature type="region of interest" description="Disordered" evidence="1">
    <location>
        <begin position="66"/>
        <end position="126"/>
    </location>
</feature>
<evidence type="ECO:0000313" key="3">
    <source>
        <dbReference type="RefSeq" id="XP_020104077.1"/>
    </source>
</evidence>
<evidence type="ECO:0000313" key="2">
    <source>
        <dbReference type="Proteomes" id="UP000515123"/>
    </source>
</evidence>
<feature type="compositionally biased region" description="Pro residues" evidence="1">
    <location>
        <begin position="110"/>
        <end position="119"/>
    </location>
</feature>